<keyword evidence="4" id="KW-0732">Signal</keyword>
<dbReference type="OrthoDB" id="3031702at2759"/>
<feature type="chain" id="PRO_5022663556" description="Crinkler effector protein N-terminal domain-containing protein" evidence="4">
    <location>
        <begin position="29"/>
        <end position="1027"/>
    </location>
</feature>
<proteinExistence type="predicted"/>
<protein>
    <recommendedName>
        <fullName evidence="5">Crinkler effector protein N-terminal domain-containing protein</fullName>
    </recommendedName>
</protein>
<dbReference type="AlphaFoldDB" id="A0A5C3LIK3"/>
<evidence type="ECO:0000256" key="4">
    <source>
        <dbReference type="SAM" id="SignalP"/>
    </source>
</evidence>
<dbReference type="GO" id="GO:0043657">
    <property type="term" value="C:host cell"/>
    <property type="evidence" value="ECO:0007669"/>
    <property type="project" value="UniProtKB-SubCell"/>
</dbReference>
<evidence type="ECO:0000256" key="1">
    <source>
        <dbReference type="ARBA" id="ARBA00004340"/>
    </source>
</evidence>
<accession>A0A5C3LIK3</accession>
<comment type="subcellular location">
    <subcellularLocation>
        <location evidence="1">Host cell</location>
    </subcellularLocation>
    <subcellularLocation>
        <location evidence="2">Secreted</location>
    </subcellularLocation>
</comment>
<feature type="domain" description="Crinkler effector protein N-terminal" evidence="5">
    <location>
        <begin position="131"/>
        <end position="229"/>
    </location>
</feature>
<reference evidence="6 7" key="1">
    <citation type="journal article" date="2019" name="Nat. Ecol. Evol.">
        <title>Megaphylogeny resolves global patterns of mushroom evolution.</title>
        <authorList>
            <person name="Varga T."/>
            <person name="Krizsan K."/>
            <person name="Foldi C."/>
            <person name="Dima B."/>
            <person name="Sanchez-Garcia M."/>
            <person name="Sanchez-Ramirez S."/>
            <person name="Szollosi G.J."/>
            <person name="Szarkandi J.G."/>
            <person name="Papp V."/>
            <person name="Albert L."/>
            <person name="Andreopoulos W."/>
            <person name="Angelini C."/>
            <person name="Antonin V."/>
            <person name="Barry K.W."/>
            <person name="Bougher N.L."/>
            <person name="Buchanan P."/>
            <person name="Buyck B."/>
            <person name="Bense V."/>
            <person name="Catcheside P."/>
            <person name="Chovatia M."/>
            <person name="Cooper J."/>
            <person name="Damon W."/>
            <person name="Desjardin D."/>
            <person name="Finy P."/>
            <person name="Geml J."/>
            <person name="Haridas S."/>
            <person name="Hughes K."/>
            <person name="Justo A."/>
            <person name="Karasinski D."/>
            <person name="Kautmanova I."/>
            <person name="Kiss B."/>
            <person name="Kocsube S."/>
            <person name="Kotiranta H."/>
            <person name="LaButti K.M."/>
            <person name="Lechner B.E."/>
            <person name="Liimatainen K."/>
            <person name="Lipzen A."/>
            <person name="Lukacs Z."/>
            <person name="Mihaltcheva S."/>
            <person name="Morgado L.N."/>
            <person name="Niskanen T."/>
            <person name="Noordeloos M.E."/>
            <person name="Ohm R.A."/>
            <person name="Ortiz-Santana B."/>
            <person name="Ovrebo C."/>
            <person name="Racz N."/>
            <person name="Riley R."/>
            <person name="Savchenko A."/>
            <person name="Shiryaev A."/>
            <person name="Soop K."/>
            <person name="Spirin V."/>
            <person name="Szebenyi C."/>
            <person name="Tomsovsky M."/>
            <person name="Tulloss R.E."/>
            <person name="Uehling J."/>
            <person name="Grigoriev I.V."/>
            <person name="Vagvolgyi C."/>
            <person name="Papp T."/>
            <person name="Martin F.M."/>
            <person name="Miettinen O."/>
            <person name="Hibbett D.S."/>
            <person name="Nagy L.G."/>
        </authorList>
    </citation>
    <scope>NUCLEOTIDE SEQUENCE [LARGE SCALE GENOMIC DNA]</scope>
    <source>
        <strain evidence="6 7">CBS 121175</strain>
    </source>
</reference>
<name>A0A5C3LIK3_COPMA</name>
<evidence type="ECO:0000256" key="3">
    <source>
        <dbReference type="ARBA" id="ARBA00022525"/>
    </source>
</evidence>
<evidence type="ECO:0000259" key="5">
    <source>
        <dbReference type="Pfam" id="PF20147"/>
    </source>
</evidence>
<organism evidence="6 7">
    <name type="scientific">Coprinopsis marcescibilis</name>
    <name type="common">Agaric fungus</name>
    <name type="synonym">Psathyrella marcescibilis</name>
    <dbReference type="NCBI Taxonomy" id="230819"/>
    <lineage>
        <taxon>Eukaryota</taxon>
        <taxon>Fungi</taxon>
        <taxon>Dikarya</taxon>
        <taxon>Basidiomycota</taxon>
        <taxon>Agaricomycotina</taxon>
        <taxon>Agaricomycetes</taxon>
        <taxon>Agaricomycetidae</taxon>
        <taxon>Agaricales</taxon>
        <taxon>Agaricineae</taxon>
        <taxon>Psathyrellaceae</taxon>
        <taxon>Coprinopsis</taxon>
    </lineage>
</organism>
<evidence type="ECO:0000256" key="2">
    <source>
        <dbReference type="ARBA" id="ARBA00004613"/>
    </source>
</evidence>
<dbReference type="Proteomes" id="UP000307440">
    <property type="component" value="Unassembled WGS sequence"/>
</dbReference>
<dbReference type="InterPro" id="IPR045379">
    <property type="entry name" value="Crinkler_N"/>
</dbReference>
<dbReference type="GO" id="GO:0005576">
    <property type="term" value="C:extracellular region"/>
    <property type="evidence" value="ECO:0007669"/>
    <property type="project" value="UniProtKB-SubCell"/>
</dbReference>
<dbReference type="Pfam" id="PF20147">
    <property type="entry name" value="Crinkler"/>
    <property type="match status" value="2"/>
</dbReference>
<keyword evidence="7" id="KW-1185">Reference proteome</keyword>
<dbReference type="InterPro" id="IPR027417">
    <property type="entry name" value="P-loop_NTPase"/>
</dbReference>
<feature type="signal peptide" evidence="4">
    <location>
        <begin position="1"/>
        <end position="28"/>
    </location>
</feature>
<keyword evidence="3" id="KW-0964">Secreted</keyword>
<dbReference type="SUPFAM" id="SSF52540">
    <property type="entry name" value="P-loop containing nucleoside triphosphate hydrolases"/>
    <property type="match status" value="1"/>
</dbReference>
<sequence length="1027" mass="116314">MRISLRLRSLSLLLLILLLVYPPSPSLAARLVPLLLGAEIQIPSNDDVSTLKKLIKQKKSNRLAHIDAPDIQLFSDSIPENDNLEATVKAIKFNERKELPSGKKISEVFQAPEKGHIHVIAVIPLASTPVIALNCVVSGDRAEQMFTVKIAPTDNVNILKASIREQNLDRFANIAVSAIQLFKVSLHLDNDLDRRLAALKIDEQEKLSPFQKISAVFEDIPDSTLHVVVLAPAAGLKRAIFPSLSQYDLSKRTKLATEDNIMTSWTRYHEMYHDDWETLHDLWETLWFAPKDPIPYFQCVSVERDQTCPEVQTPNQAWILKLPQAVARVLDILPKGILLRDEIFAAVEGVMAGCEPSARLSFKSNDPSKGFLDSIQSPSQVPQKNGVVVIGQPGIGKSTFLRVLFVLLLHAQWPVMFQYHPDFVVLVCKDGVKVSGIRDIKTFADIHGSNERRVVALVDSTEKLLCPSSEYYVNNPPIFIVQTPSPSQSRLAWRSKITDIERFVLKPWTLQDLLTARFLQHHDPSSERAIADLFYRFQPSARDSYAKDVQTYAGMVQAAVGGLTFDRLQSIVNEANKLDYGDLSHLVITMRPATLTTRDDDDNNANMDTAPVTNMDMDMEVDRTRCEFTIGGRETYEMLVDAFSLSEAKQADRFYKIFSRHPSSKTVAGWLLNDRVHTIFPAGGCWPLWDLQKSSTQGPKMQHHYKMDQDTPPKSYLHISKSGFDITKNPKADEGYPTLPLLTSDSLPEVLRSGYYQPPKGQASFDAFIYDESSSTILVLQVSAGQTQGVNAKGIEMLHKRGDVKRIVYVVVTPPKTYVDVSVAHTVDEMMEPEKYQIVLESIVPTYAPKAYFQVYPDRGLLTLGSHCHAWCTRRLSKPLACNFVLFESGCALKARGYKMGVELIRRFHRSWIWLIRLDSIFLYLRPQFSLFTARCPEAQQTCHIRMHRVRHGLSVCDLKDGRSATETWTRHMTLNFDVIRYALNRNRFRVEEEMISWNQVVSTKSSESYKKQLATLIARPLESWRK</sequence>
<dbReference type="EMBL" id="ML210156">
    <property type="protein sequence ID" value="TFK28391.1"/>
    <property type="molecule type" value="Genomic_DNA"/>
</dbReference>
<gene>
    <name evidence="6" type="ORF">FA15DRAFT_691857</name>
</gene>
<evidence type="ECO:0000313" key="7">
    <source>
        <dbReference type="Proteomes" id="UP000307440"/>
    </source>
</evidence>
<feature type="domain" description="Crinkler effector protein N-terminal" evidence="5">
    <location>
        <begin position="40"/>
        <end position="121"/>
    </location>
</feature>
<evidence type="ECO:0000313" key="6">
    <source>
        <dbReference type="EMBL" id="TFK28391.1"/>
    </source>
</evidence>